<accession>A0A267F412</accession>
<evidence type="ECO:0000313" key="8">
    <source>
        <dbReference type="EMBL" id="PAA68520.1"/>
    </source>
</evidence>
<keyword evidence="5" id="KW-0175">Coiled coil</keyword>
<dbReference type="InterPro" id="IPR001841">
    <property type="entry name" value="Znf_RING"/>
</dbReference>
<keyword evidence="1" id="KW-0479">Metal-binding</keyword>
<evidence type="ECO:0000256" key="6">
    <source>
        <dbReference type="SAM" id="MobiDB-lite"/>
    </source>
</evidence>
<name>A0A267F412_9PLAT</name>
<keyword evidence="2 4" id="KW-0863">Zinc-finger</keyword>
<gene>
    <name evidence="8" type="ORF">BOX15_Mlig029742g1</name>
</gene>
<protein>
    <recommendedName>
        <fullName evidence="7">RING-type domain-containing protein</fullName>
    </recommendedName>
</protein>
<feature type="coiled-coil region" evidence="5">
    <location>
        <begin position="206"/>
        <end position="247"/>
    </location>
</feature>
<evidence type="ECO:0000256" key="2">
    <source>
        <dbReference type="ARBA" id="ARBA00022771"/>
    </source>
</evidence>
<dbReference type="AlphaFoldDB" id="A0A267F412"/>
<dbReference type="SUPFAM" id="SSF57850">
    <property type="entry name" value="RING/U-box"/>
    <property type="match status" value="1"/>
</dbReference>
<dbReference type="OrthoDB" id="9049620at2759"/>
<dbReference type="InterPro" id="IPR013083">
    <property type="entry name" value="Znf_RING/FYVE/PHD"/>
</dbReference>
<dbReference type="InterPro" id="IPR017907">
    <property type="entry name" value="Znf_RING_CS"/>
</dbReference>
<feature type="domain" description="RING-type" evidence="7">
    <location>
        <begin position="40"/>
        <end position="83"/>
    </location>
</feature>
<sequence>MDHRRRSTGHSSLPVPVHRRGSIEQSYGSPPSVDVSKMICPKCNQFFTTPIILPSCNHRVCKRCIKHLFGRSNDGYIHCPMEQCNKLSATAPESLRTDTVLRTKVRDYLRDHPDSRRRDMQRRNCERSNCNAVAVGREPCPHCLKHLCQQHFDADCEIVNQNCLHWQDMAEQTLSKGLDLLDNYKLQKRSIRSHIEDNNRAKERLIRSIEKTFADMQAELSNSEDNVNAAERKLRDFYDRVTQLQEDLTNALEVDEDDHATLKKKQKLVTDASKMLERGIDSPRLPNDVRFNHSSADIGVIEQKIGELRVLQNSLEADVTRKQTVNCSEGELKVGTKDLQQRLKAVTPHHAVLWSHTKDFCLSRENIVKRRSCDNFTALPDEVLIVSDLIKLHVLSMDGAWLGQIKVTDDGTTPYSTRYLTISPDGRQLALLLHDKVLLCDMDGTKHIEVQPDFNIRTKFHGFCSVALSEKYLMLVAPGNTTHKRPGAIFILEAPRFDFSRAQRIPLDHRRIFPTGVTHVRGGFLVLANRLQVEEEPESASNELLMYDARTHKFVVEMPISDGLQSALYICSDDSGRVFVSRGCCTRKDDRRPRSSCAKVDVLDPQGHRIGAIGGSDRDFTTCNGISVSDARSVAGRPTRLVACDATRRLVHVYTNFVKNSCH</sequence>
<organism evidence="8 9">
    <name type="scientific">Macrostomum lignano</name>
    <dbReference type="NCBI Taxonomy" id="282301"/>
    <lineage>
        <taxon>Eukaryota</taxon>
        <taxon>Metazoa</taxon>
        <taxon>Spiralia</taxon>
        <taxon>Lophotrochozoa</taxon>
        <taxon>Platyhelminthes</taxon>
        <taxon>Rhabditophora</taxon>
        <taxon>Macrostomorpha</taxon>
        <taxon>Macrostomida</taxon>
        <taxon>Macrostomidae</taxon>
        <taxon>Macrostomum</taxon>
    </lineage>
</organism>
<dbReference type="SUPFAM" id="SSF101898">
    <property type="entry name" value="NHL repeat"/>
    <property type="match status" value="1"/>
</dbReference>
<evidence type="ECO:0000313" key="9">
    <source>
        <dbReference type="Proteomes" id="UP000215902"/>
    </source>
</evidence>
<dbReference type="Gene3D" id="3.30.40.10">
    <property type="entry name" value="Zinc/RING finger domain, C3HC4 (zinc finger)"/>
    <property type="match status" value="1"/>
</dbReference>
<dbReference type="PROSITE" id="PS00518">
    <property type="entry name" value="ZF_RING_1"/>
    <property type="match status" value="1"/>
</dbReference>
<evidence type="ECO:0000256" key="4">
    <source>
        <dbReference type="PROSITE-ProRule" id="PRU00175"/>
    </source>
</evidence>
<evidence type="ECO:0000256" key="1">
    <source>
        <dbReference type="ARBA" id="ARBA00022723"/>
    </source>
</evidence>
<evidence type="ECO:0000256" key="3">
    <source>
        <dbReference type="ARBA" id="ARBA00022833"/>
    </source>
</evidence>
<dbReference type="Proteomes" id="UP000215902">
    <property type="component" value="Unassembled WGS sequence"/>
</dbReference>
<keyword evidence="9" id="KW-1185">Reference proteome</keyword>
<dbReference type="EMBL" id="NIVC01001390">
    <property type="protein sequence ID" value="PAA68520.1"/>
    <property type="molecule type" value="Genomic_DNA"/>
</dbReference>
<feature type="region of interest" description="Disordered" evidence="6">
    <location>
        <begin position="1"/>
        <end position="29"/>
    </location>
</feature>
<reference evidence="8 9" key="1">
    <citation type="submission" date="2017-06" db="EMBL/GenBank/DDBJ databases">
        <title>A platform for efficient transgenesis in Macrostomum lignano, a flatworm model organism for stem cell research.</title>
        <authorList>
            <person name="Berezikov E."/>
        </authorList>
    </citation>
    <scope>NUCLEOTIDE SEQUENCE [LARGE SCALE GENOMIC DNA]</scope>
    <source>
        <strain evidence="8">DV1</strain>
        <tissue evidence="8">Whole organism</tissue>
    </source>
</reference>
<keyword evidence="3" id="KW-0862">Zinc</keyword>
<evidence type="ECO:0000259" key="7">
    <source>
        <dbReference type="PROSITE" id="PS50089"/>
    </source>
</evidence>
<dbReference type="GO" id="GO:0008270">
    <property type="term" value="F:zinc ion binding"/>
    <property type="evidence" value="ECO:0007669"/>
    <property type="project" value="UniProtKB-KW"/>
</dbReference>
<evidence type="ECO:0000256" key="5">
    <source>
        <dbReference type="SAM" id="Coils"/>
    </source>
</evidence>
<comment type="caution">
    <text evidence="8">The sequence shown here is derived from an EMBL/GenBank/DDBJ whole genome shotgun (WGS) entry which is preliminary data.</text>
</comment>
<proteinExistence type="predicted"/>
<dbReference type="PROSITE" id="PS50089">
    <property type="entry name" value="ZF_RING_2"/>
    <property type="match status" value="1"/>
</dbReference>